<sequence length="253" mass="29450">MASPCLSRLLLIFMVVGLVQVLAQPIKDNKGSNVVKRSPCYKWRTQEHKTEHKHIQYGSKDPTVVYNNITLKFEEEEGPKYKSHSKGSESETTETEYPKEDLSKHYKNPFTTHKYKDPDDYTDKHDKTDQYKHSEDSTDEHFKLGGKHYSIKPAEERDAHSDKTSNIISVRSHPREVPSKHVESSKHTDHKGNASNKKKKKLPPRVHKMVDAMRMIKEAQKKKRRPGIHGVLMPLHLFDLEHKTRNKKPKWEA</sequence>
<keyword evidence="2" id="KW-0732">Signal</keyword>
<feature type="chain" id="PRO_5035153960" evidence="2">
    <location>
        <begin position="24"/>
        <end position="253"/>
    </location>
</feature>
<proteinExistence type="predicted"/>
<feature type="region of interest" description="Disordered" evidence="1">
    <location>
        <begin position="76"/>
        <end position="204"/>
    </location>
</feature>
<protein>
    <submittedName>
        <fullName evidence="3">Uncharacterized protein</fullName>
    </submittedName>
</protein>
<evidence type="ECO:0000313" key="3">
    <source>
        <dbReference type="EMBL" id="KAG7414138.1"/>
    </source>
</evidence>
<accession>A0A8J5TX40</accession>
<organism evidence="3 4">
    <name type="scientific">Fusarium oxysporum f. sp. rapae</name>
    <dbReference type="NCBI Taxonomy" id="485398"/>
    <lineage>
        <taxon>Eukaryota</taxon>
        <taxon>Fungi</taxon>
        <taxon>Dikarya</taxon>
        <taxon>Ascomycota</taxon>
        <taxon>Pezizomycotina</taxon>
        <taxon>Sordariomycetes</taxon>
        <taxon>Hypocreomycetidae</taxon>
        <taxon>Hypocreales</taxon>
        <taxon>Nectriaceae</taxon>
        <taxon>Fusarium</taxon>
        <taxon>Fusarium oxysporum species complex</taxon>
    </lineage>
</organism>
<name>A0A8J5TX40_FUSOX</name>
<feature type="compositionally biased region" description="Basic and acidic residues" evidence="1">
    <location>
        <begin position="114"/>
        <end position="143"/>
    </location>
</feature>
<feature type="compositionally biased region" description="Basic and acidic residues" evidence="1">
    <location>
        <begin position="153"/>
        <end position="163"/>
    </location>
</feature>
<feature type="compositionally biased region" description="Basic and acidic residues" evidence="1">
    <location>
        <begin position="173"/>
        <end position="192"/>
    </location>
</feature>
<evidence type="ECO:0000256" key="2">
    <source>
        <dbReference type="SAM" id="SignalP"/>
    </source>
</evidence>
<evidence type="ECO:0000256" key="1">
    <source>
        <dbReference type="SAM" id="MobiDB-lite"/>
    </source>
</evidence>
<dbReference type="EMBL" id="JAELUQ010000005">
    <property type="protein sequence ID" value="KAG7414138.1"/>
    <property type="molecule type" value="Genomic_DNA"/>
</dbReference>
<gene>
    <name evidence="3" type="ORF">Forpe1208_v006991</name>
</gene>
<feature type="signal peptide" evidence="2">
    <location>
        <begin position="1"/>
        <end position="23"/>
    </location>
</feature>
<dbReference type="AlphaFoldDB" id="A0A8J5TX40"/>
<comment type="caution">
    <text evidence="3">The sequence shown here is derived from an EMBL/GenBank/DDBJ whole genome shotgun (WGS) entry which is preliminary data.</text>
</comment>
<reference evidence="3" key="1">
    <citation type="submission" date="2021-04" db="EMBL/GenBank/DDBJ databases">
        <title>First draft genome resource for Brassicaceae pathogens Fusarium oxysporum f. sp. raphani and Fusarium oxysporum f. sp. rapae.</title>
        <authorList>
            <person name="Asai S."/>
        </authorList>
    </citation>
    <scope>NUCLEOTIDE SEQUENCE</scope>
    <source>
        <strain evidence="3">Tf1208</strain>
    </source>
</reference>
<dbReference type="Proteomes" id="UP000694050">
    <property type="component" value="Unassembled WGS sequence"/>
</dbReference>
<evidence type="ECO:0000313" key="4">
    <source>
        <dbReference type="Proteomes" id="UP000694050"/>
    </source>
</evidence>